<feature type="domain" description="4'-phosphopantetheinyl transferase N-terminal" evidence="4">
    <location>
        <begin position="89"/>
        <end position="163"/>
    </location>
</feature>
<evidence type="ECO:0000259" key="4">
    <source>
        <dbReference type="Pfam" id="PF17837"/>
    </source>
</evidence>
<dbReference type="InterPro" id="IPR008278">
    <property type="entry name" value="4-PPantetheinyl_Trfase_dom"/>
</dbReference>
<dbReference type="GO" id="GO:0008897">
    <property type="term" value="F:holo-[acyl-carrier-protein] synthase activity"/>
    <property type="evidence" value="ECO:0007669"/>
    <property type="project" value="InterPro"/>
</dbReference>
<sequence length="310" mass="33273">MVLLRMVLFSGAVGRISAFASGTARTLTRQQQASAEGAFATVFQGSGLHGGFVAVRLPTLTHPSREGGVEDSDLEALLPYAELHPDEVEHMRDMQPQRRTLFAGGRVAMRRALLQHSLDGVTTRALESEPEWPVLPGLHGAPALPSGWLGSISHTRGLAAALVDVSGSPLLAGDQTVAGIGIDVEHASRRVSPLLPRRTLSLDERASLGDNGLDKDADTLLRFSIKEALYKAIHPMLPGTIPWHSVTVWPNADGSCTVDVTGLEATTGMELRADASWLLKKGFFVTTASAECPTPESRRRHVCPSEARKR</sequence>
<dbReference type="GO" id="GO:0009366">
    <property type="term" value="C:enterobactin synthetase complex"/>
    <property type="evidence" value="ECO:0007669"/>
    <property type="project" value="InterPro"/>
</dbReference>
<dbReference type="PANTHER" id="PTHR38096">
    <property type="entry name" value="ENTEROBACTIN SYNTHASE COMPONENT D"/>
    <property type="match status" value="1"/>
</dbReference>
<gene>
    <name evidence="5" type="ORF">HERI1096_LOCUS32495</name>
</gene>
<dbReference type="Pfam" id="PF17837">
    <property type="entry name" value="4PPT_N"/>
    <property type="match status" value="1"/>
</dbReference>
<evidence type="ECO:0000259" key="3">
    <source>
        <dbReference type="Pfam" id="PF01648"/>
    </source>
</evidence>
<dbReference type="PANTHER" id="PTHR38096:SF1">
    <property type="entry name" value="ENTEROBACTIN SYNTHASE COMPONENT D"/>
    <property type="match status" value="1"/>
</dbReference>
<organism evidence="5">
    <name type="scientific">Haptolina ericina</name>
    <dbReference type="NCBI Taxonomy" id="156174"/>
    <lineage>
        <taxon>Eukaryota</taxon>
        <taxon>Haptista</taxon>
        <taxon>Haptophyta</taxon>
        <taxon>Prymnesiophyceae</taxon>
        <taxon>Prymnesiales</taxon>
        <taxon>Prymnesiaceae</taxon>
        <taxon>Haptolina</taxon>
    </lineage>
</organism>
<dbReference type="GO" id="GO:0009239">
    <property type="term" value="P:enterobactin biosynthetic process"/>
    <property type="evidence" value="ECO:0007669"/>
    <property type="project" value="InterPro"/>
</dbReference>
<dbReference type="Gene3D" id="3.90.470.20">
    <property type="entry name" value="4'-phosphopantetheinyl transferase domain"/>
    <property type="match status" value="1"/>
</dbReference>
<keyword evidence="2" id="KW-0732">Signal</keyword>
<dbReference type="SUPFAM" id="SSF56214">
    <property type="entry name" value="4'-phosphopantetheinyl transferase"/>
    <property type="match status" value="1"/>
</dbReference>
<dbReference type="AlphaFoldDB" id="A0A7S3BM89"/>
<evidence type="ECO:0008006" key="6">
    <source>
        <dbReference type="Google" id="ProtNLM"/>
    </source>
</evidence>
<accession>A0A7S3BM89</accession>
<feature type="chain" id="PRO_5030658483" description="4'-phosphopantetheinyl transferase domain-containing protein" evidence="2">
    <location>
        <begin position="19"/>
        <end position="310"/>
    </location>
</feature>
<protein>
    <recommendedName>
        <fullName evidence="6">4'-phosphopantetheinyl transferase domain-containing protein</fullName>
    </recommendedName>
</protein>
<dbReference type="Pfam" id="PF01648">
    <property type="entry name" value="ACPS"/>
    <property type="match status" value="1"/>
</dbReference>
<feature type="signal peptide" evidence="2">
    <location>
        <begin position="1"/>
        <end position="18"/>
    </location>
</feature>
<dbReference type="InterPro" id="IPR003542">
    <property type="entry name" value="Enbac_synth_compD-like"/>
</dbReference>
<evidence type="ECO:0000256" key="2">
    <source>
        <dbReference type="SAM" id="SignalP"/>
    </source>
</evidence>
<name>A0A7S3BM89_9EUKA</name>
<dbReference type="EMBL" id="HBHX01058871">
    <property type="protein sequence ID" value="CAE0138933.1"/>
    <property type="molecule type" value="Transcribed_RNA"/>
</dbReference>
<dbReference type="GO" id="GO:0000287">
    <property type="term" value="F:magnesium ion binding"/>
    <property type="evidence" value="ECO:0007669"/>
    <property type="project" value="InterPro"/>
</dbReference>
<proteinExistence type="predicted"/>
<dbReference type="InterPro" id="IPR037143">
    <property type="entry name" value="4-PPantetheinyl_Trfase_dom_sf"/>
</dbReference>
<reference evidence="5" key="1">
    <citation type="submission" date="2021-01" db="EMBL/GenBank/DDBJ databases">
        <authorList>
            <person name="Corre E."/>
            <person name="Pelletier E."/>
            <person name="Niang G."/>
            <person name="Scheremetjew M."/>
            <person name="Finn R."/>
            <person name="Kale V."/>
            <person name="Holt S."/>
            <person name="Cochrane G."/>
            <person name="Meng A."/>
            <person name="Brown T."/>
            <person name="Cohen L."/>
        </authorList>
    </citation>
    <scope>NUCLEOTIDE SEQUENCE</scope>
    <source>
        <strain evidence="5">CCMP281</strain>
    </source>
</reference>
<dbReference type="InterPro" id="IPR041354">
    <property type="entry name" value="4PPT_N"/>
</dbReference>
<evidence type="ECO:0000256" key="1">
    <source>
        <dbReference type="ARBA" id="ARBA00022679"/>
    </source>
</evidence>
<feature type="domain" description="4'-phosphopantetheinyl transferase" evidence="3">
    <location>
        <begin position="179"/>
        <end position="265"/>
    </location>
</feature>
<evidence type="ECO:0000313" key="5">
    <source>
        <dbReference type="EMBL" id="CAE0138933.1"/>
    </source>
</evidence>
<dbReference type="GO" id="GO:0005886">
    <property type="term" value="C:plasma membrane"/>
    <property type="evidence" value="ECO:0007669"/>
    <property type="project" value="TreeGrafter"/>
</dbReference>
<keyword evidence="1" id="KW-0808">Transferase</keyword>